<name>A0A7S3LM71_9STRA</name>
<dbReference type="PANTHER" id="PTHR36933:SF1">
    <property type="entry name" value="SLL0788 PROTEIN"/>
    <property type="match status" value="1"/>
</dbReference>
<evidence type="ECO:0008006" key="3">
    <source>
        <dbReference type="Google" id="ProtNLM"/>
    </source>
</evidence>
<dbReference type="PANTHER" id="PTHR36933">
    <property type="entry name" value="SLL0788 PROTEIN"/>
    <property type="match status" value="1"/>
</dbReference>
<keyword evidence="1" id="KW-0812">Transmembrane</keyword>
<gene>
    <name evidence="2" type="ORF">ASTO00021_LOCUS6090</name>
</gene>
<organism evidence="2">
    <name type="scientific">Aplanochytrium stocchinoi</name>
    <dbReference type="NCBI Taxonomy" id="215587"/>
    <lineage>
        <taxon>Eukaryota</taxon>
        <taxon>Sar</taxon>
        <taxon>Stramenopiles</taxon>
        <taxon>Bigyra</taxon>
        <taxon>Labyrinthulomycetes</taxon>
        <taxon>Thraustochytrida</taxon>
        <taxon>Thraustochytriidae</taxon>
        <taxon>Aplanochytrium</taxon>
    </lineage>
</organism>
<sequence>MFLISSRKMVGSLQILKVAIAIATCAIYFATALPDSELCLGECVGIGTEEVCTFKFKINIFAGDTGYYEVEGCNGIQPTLGMRGNVSYVFDQTDITNWFHPLGFSYGPDGVYRENLELEKFVSAPSPAQPEGSECNETLPCEYPQYPQYMLNGEALCDANPCDPADFGLDQYEGVYFSGGRDAWHDAGNFTVGLKVTDPATTEIFYFCHIHNGMSGRIKVLDSSGSQKDPNDIVLIPYEYDRPDQFEQECGVFNISQFRTGDSCKDQTFLCSDDSNNMFGQCMNAIDCAMHEEMRVTLNNDPTTVFMHQMIAHHRNAVNMAKILLKLNPTSLRCGTNYDGRRMLQEGEKPDFCHDISDDGGFPVLTLLWDIINGQNAQITFMESWLRDNGQPSHDNCDAKNPHTGYIAGIVFLAVAFVASTIAAIVFYKRAQRHLRSAVDLIEVKSEQSPAFA</sequence>
<dbReference type="InterPro" id="IPR012347">
    <property type="entry name" value="Ferritin-like"/>
</dbReference>
<accession>A0A7S3LM71</accession>
<protein>
    <recommendedName>
        <fullName evidence="3">DUF305 domain-containing protein</fullName>
    </recommendedName>
</protein>
<dbReference type="Gene3D" id="1.20.1260.10">
    <property type="match status" value="1"/>
</dbReference>
<evidence type="ECO:0000313" key="2">
    <source>
        <dbReference type="EMBL" id="CAE0435810.1"/>
    </source>
</evidence>
<dbReference type="AlphaFoldDB" id="A0A7S3LM71"/>
<keyword evidence="1" id="KW-0472">Membrane</keyword>
<feature type="transmembrane region" description="Helical" evidence="1">
    <location>
        <begin position="406"/>
        <end position="428"/>
    </location>
</feature>
<proteinExistence type="predicted"/>
<reference evidence="2" key="1">
    <citation type="submission" date="2021-01" db="EMBL/GenBank/DDBJ databases">
        <authorList>
            <person name="Corre E."/>
            <person name="Pelletier E."/>
            <person name="Niang G."/>
            <person name="Scheremetjew M."/>
            <person name="Finn R."/>
            <person name="Kale V."/>
            <person name="Holt S."/>
            <person name="Cochrane G."/>
            <person name="Meng A."/>
            <person name="Brown T."/>
            <person name="Cohen L."/>
        </authorList>
    </citation>
    <scope>NUCLEOTIDE SEQUENCE</scope>
    <source>
        <strain evidence="2">GSBS06</strain>
    </source>
</reference>
<evidence type="ECO:0000256" key="1">
    <source>
        <dbReference type="SAM" id="Phobius"/>
    </source>
</evidence>
<dbReference type="EMBL" id="HBIN01008217">
    <property type="protein sequence ID" value="CAE0435810.1"/>
    <property type="molecule type" value="Transcribed_RNA"/>
</dbReference>
<keyword evidence="1" id="KW-1133">Transmembrane helix</keyword>